<dbReference type="OrthoDB" id="27832at2759"/>
<sequence>MEPTLSNLGNVKVDEERARQAKRAQLRLLNVQRAGQEPVRALDSSLKRHTALIKRMRQSVGADHRDQVLKDVEGLALEKYVDEIVGAVPEGIARCKLEKDVWSAAEVHAFSLFPGFICR</sequence>
<dbReference type="PANTHER" id="PTHR12839">
    <property type="entry name" value="NONSENSE-MEDIATED MRNA DECAY PROTEIN 2 UP-FRAMESHIFT SUPPRESSOR 2"/>
    <property type="match status" value="1"/>
</dbReference>
<proteinExistence type="predicted"/>
<dbReference type="EMBL" id="SGPL01000945">
    <property type="protein sequence ID" value="THH05893.1"/>
    <property type="molecule type" value="Genomic_DNA"/>
</dbReference>
<dbReference type="InterPro" id="IPR039762">
    <property type="entry name" value="Nmd2/UPF2"/>
</dbReference>
<evidence type="ECO:0000313" key="2">
    <source>
        <dbReference type="Proteomes" id="UP000310158"/>
    </source>
</evidence>
<evidence type="ECO:0000313" key="1">
    <source>
        <dbReference type="EMBL" id="THH05893.1"/>
    </source>
</evidence>
<name>A0A4V3XCH4_9AGAM</name>
<dbReference type="GO" id="GO:0005737">
    <property type="term" value="C:cytoplasm"/>
    <property type="evidence" value="ECO:0007669"/>
    <property type="project" value="TreeGrafter"/>
</dbReference>
<dbReference type="GO" id="GO:0035145">
    <property type="term" value="C:exon-exon junction complex"/>
    <property type="evidence" value="ECO:0007669"/>
    <property type="project" value="TreeGrafter"/>
</dbReference>
<keyword evidence="2" id="KW-1185">Reference proteome</keyword>
<dbReference type="AlphaFoldDB" id="A0A4V3XCH4"/>
<accession>A0A4V3XCH4</accession>
<gene>
    <name evidence="1" type="ORF">EW146_g9779</name>
</gene>
<reference evidence="1 2" key="1">
    <citation type="submission" date="2019-02" db="EMBL/GenBank/DDBJ databases">
        <title>Genome sequencing of the rare red list fungi Bondarzewia mesenterica.</title>
        <authorList>
            <person name="Buettner E."/>
            <person name="Kellner H."/>
        </authorList>
    </citation>
    <scope>NUCLEOTIDE SEQUENCE [LARGE SCALE GENOMIC DNA]</scope>
    <source>
        <strain evidence="1 2">DSM 108281</strain>
    </source>
</reference>
<dbReference type="Gene3D" id="1.25.40.180">
    <property type="match status" value="1"/>
</dbReference>
<dbReference type="PANTHER" id="PTHR12839:SF7">
    <property type="entry name" value="REGULATOR OF NONSENSE TRANSCRIPTS 2"/>
    <property type="match status" value="1"/>
</dbReference>
<dbReference type="Proteomes" id="UP000310158">
    <property type="component" value="Unassembled WGS sequence"/>
</dbReference>
<organism evidence="1 2">
    <name type="scientific">Bondarzewia mesenterica</name>
    <dbReference type="NCBI Taxonomy" id="1095465"/>
    <lineage>
        <taxon>Eukaryota</taxon>
        <taxon>Fungi</taxon>
        <taxon>Dikarya</taxon>
        <taxon>Basidiomycota</taxon>
        <taxon>Agaricomycotina</taxon>
        <taxon>Agaricomycetes</taxon>
        <taxon>Russulales</taxon>
        <taxon>Bondarzewiaceae</taxon>
        <taxon>Bondarzewia</taxon>
    </lineage>
</organism>
<protein>
    <submittedName>
        <fullName evidence="1">Uncharacterized protein</fullName>
    </submittedName>
</protein>
<dbReference type="GO" id="GO:0000184">
    <property type="term" value="P:nuclear-transcribed mRNA catabolic process, nonsense-mediated decay"/>
    <property type="evidence" value="ECO:0007669"/>
    <property type="project" value="InterPro"/>
</dbReference>
<comment type="caution">
    <text evidence="1">The sequence shown here is derived from an EMBL/GenBank/DDBJ whole genome shotgun (WGS) entry which is preliminary data.</text>
</comment>